<accession>A0A380WT80</accession>
<dbReference type="GO" id="GO:0002130">
    <property type="term" value="P:wobble position ribose methylation"/>
    <property type="evidence" value="ECO:0007669"/>
    <property type="project" value="TreeGrafter"/>
</dbReference>
<keyword evidence="1 6" id="KW-0963">Cytoplasm</keyword>
<evidence type="ECO:0000256" key="3">
    <source>
        <dbReference type="ARBA" id="ARBA00022679"/>
    </source>
</evidence>
<dbReference type="GO" id="GO:0003723">
    <property type="term" value="F:RNA binding"/>
    <property type="evidence" value="ECO:0007669"/>
    <property type="project" value="InterPro"/>
</dbReference>
<dbReference type="InterPro" id="IPR029026">
    <property type="entry name" value="tRNA_m1G_MTases_N"/>
</dbReference>
<dbReference type="OrthoDB" id="9789043at2"/>
<dbReference type="PIRSF" id="PIRSF029256">
    <property type="entry name" value="SpoU_TrmH_prd"/>
    <property type="match status" value="1"/>
</dbReference>
<evidence type="ECO:0000256" key="7">
    <source>
        <dbReference type="PIRSR" id="PIRSR029256-1"/>
    </source>
</evidence>
<feature type="binding site" evidence="6 7">
    <location>
        <position position="78"/>
    </location>
    <ligand>
        <name>S-adenosyl-L-methionine</name>
        <dbReference type="ChEBI" id="CHEBI:59789"/>
    </ligand>
</feature>
<evidence type="ECO:0000313" key="10">
    <source>
        <dbReference type="Proteomes" id="UP000255124"/>
    </source>
</evidence>
<comment type="catalytic activity">
    <reaction evidence="6">
        <text>5-carboxymethylaminomethyluridine(34) in tRNA(Leu) + S-adenosyl-L-methionine = 5-carboxymethylaminomethyl-2'-O-methyluridine(34) in tRNA(Leu) + S-adenosyl-L-homocysteine + H(+)</text>
        <dbReference type="Rhea" id="RHEA:43088"/>
        <dbReference type="Rhea" id="RHEA-COMP:10333"/>
        <dbReference type="Rhea" id="RHEA-COMP:10334"/>
        <dbReference type="ChEBI" id="CHEBI:15378"/>
        <dbReference type="ChEBI" id="CHEBI:57856"/>
        <dbReference type="ChEBI" id="CHEBI:59789"/>
        <dbReference type="ChEBI" id="CHEBI:74508"/>
        <dbReference type="ChEBI" id="CHEBI:74511"/>
        <dbReference type="EC" id="2.1.1.207"/>
    </reaction>
</comment>
<name>A0A380WT80_9FIRM</name>
<dbReference type="Proteomes" id="UP000255124">
    <property type="component" value="Unassembled WGS sequence"/>
</dbReference>
<comment type="similarity">
    <text evidence="6">Belongs to the class IV-like SAM-binding methyltransferase superfamily. RNA methyltransferase TrmH family. TrmL subfamily.</text>
</comment>
<feature type="domain" description="tRNA/rRNA methyltransferase SpoU type" evidence="8">
    <location>
        <begin position="2"/>
        <end position="142"/>
    </location>
</feature>
<keyword evidence="2 6" id="KW-0489">Methyltransferase</keyword>
<dbReference type="InterPro" id="IPR016914">
    <property type="entry name" value="TrmL"/>
</dbReference>
<feature type="binding site" evidence="6 7">
    <location>
        <position position="100"/>
    </location>
    <ligand>
        <name>S-adenosyl-L-methionine</name>
        <dbReference type="ChEBI" id="CHEBI:59789"/>
    </ligand>
</feature>
<dbReference type="SUPFAM" id="SSF75217">
    <property type="entry name" value="alpha/beta knot"/>
    <property type="match status" value="1"/>
</dbReference>
<dbReference type="GO" id="GO:0141102">
    <property type="term" value="F:tRNA (5-carboxymethylaminomethyluridine(34)-2'-O)-methyltransferase activity"/>
    <property type="evidence" value="ECO:0007669"/>
    <property type="project" value="RHEA"/>
</dbReference>
<dbReference type="GO" id="GO:0005737">
    <property type="term" value="C:cytoplasm"/>
    <property type="evidence" value="ECO:0007669"/>
    <property type="project" value="UniProtKB-SubCell"/>
</dbReference>
<evidence type="ECO:0000256" key="2">
    <source>
        <dbReference type="ARBA" id="ARBA00022603"/>
    </source>
</evidence>
<dbReference type="RefSeq" id="WP_115595053.1">
    <property type="nucleotide sequence ID" value="NZ_CALTZC010000002.1"/>
</dbReference>
<evidence type="ECO:0000256" key="6">
    <source>
        <dbReference type="HAMAP-Rule" id="MF_01885"/>
    </source>
</evidence>
<evidence type="ECO:0000256" key="1">
    <source>
        <dbReference type="ARBA" id="ARBA00022490"/>
    </source>
</evidence>
<organism evidence="9 10">
    <name type="scientific">Anaerococcus octavius</name>
    <dbReference type="NCBI Taxonomy" id="54007"/>
    <lineage>
        <taxon>Bacteria</taxon>
        <taxon>Bacillati</taxon>
        <taxon>Bacillota</taxon>
        <taxon>Tissierellia</taxon>
        <taxon>Tissierellales</taxon>
        <taxon>Peptoniphilaceae</taxon>
        <taxon>Anaerococcus</taxon>
    </lineage>
</organism>
<dbReference type="InterPro" id="IPR029028">
    <property type="entry name" value="Alpha/beta_knot_MTases"/>
</dbReference>
<evidence type="ECO:0000256" key="5">
    <source>
        <dbReference type="ARBA" id="ARBA00022694"/>
    </source>
</evidence>
<keyword evidence="5 6" id="KW-0819">tRNA processing</keyword>
<dbReference type="PANTHER" id="PTHR42971">
    <property type="entry name" value="TRNA (CYTIDINE(34)-2'-O)-METHYLTRANSFERASE"/>
    <property type="match status" value="1"/>
</dbReference>
<dbReference type="InterPro" id="IPR001537">
    <property type="entry name" value="SpoU_MeTrfase"/>
</dbReference>
<sequence length="152" mass="17553">MFNVVLIAPEYPGNVGNIGRTCVLTESHLHLVRPFKFDFSNKALKKSGIDYWDKVNLTIHDSMDEFVEFLDDKNFYLVETGAATKYSDVDFKDGDFLIFGREKEGIDQAILEKYKEKIITIPMTKKIDRSLNLANSVNIVLYEALRQNDFKF</sequence>
<dbReference type="EC" id="2.1.1.207" evidence="6"/>
<gene>
    <name evidence="9" type="primary">trmL</name>
    <name evidence="9" type="ORF">NCTC9810_00477</name>
</gene>
<dbReference type="EMBL" id="UFTA01000002">
    <property type="protein sequence ID" value="SUU92156.1"/>
    <property type="molecule type" value="Genomic_DNA"/>
</dbReference>
<evidence type="ECO:0000259" key="8">
    <source>
        <dbReference type="Pfam" id="PF00588"/>
    </source>
</evidence>
<comment type="subcellular location">
    <subcellularLocation>
        <location evidence="6">Cytoplasm</location>
    </subcellularLocation>
</comment>
<protein>
    <recommendedName>
        <fullName evidence="6">Putative tRNA (cytidine(34)-2'-O)-methyltransferase</fullName>
        <ecNumber evidence="6">2.1.1.207</ecNumber>
    </recommendedName>
    <alternativeName>
        <fullName evidence="6">tRNA (cytidine/uridine-2'-O-)-methyltransferase</fullName>
    </alternativeName>
</protein>
<keyword evidence="3 6" id="KW-0808">Transferase</keyword>
<feature type="binding site" evidence="6 7">
    <location>
        <position position="121"/>
    </location>
    <ligand>
        <name>S-adenosyl-L-methionine</name>
        <dbReference type="ChEBI" id="CHEBI:59789"/>
    </ligand>
</feature>
<feature type="binding site" evidence="6 7">
    <location>
        <position position="130"/>
    </location>
    <ligand>
        <name>S-adenosyl-L-methionine</name>
        <dbReference type="ChEBI" id="CHEBI:59789"/>
    </ligand>
</feature>
<evidence type="ECO:0000256" key="4">
    <source>
        <dbReference type="ARBA" id="ARBA00022691"/>
    </source>
</evidence>
<dbReference type="GO" id="GO:0141098">
    <property type="term" value="F:tRNA (cytidine(34)-2'-O)-methyltransferase activity"/>
    <property type="evidence" value="ECO:0007669"/>
    <property type="project" value="RHEA"/>
</dbReference>
<dbReference type="HAMAP" id="MF_01885">
    <property type="entry name" value="tRNA_methyltr_TrmL"/>
    <property type="match status" value="1"/>
</dbReference>
<dbReference type="Pfam" id="PF00588">
    <property type="entry name" value="SpoU_methylase"/>
    <property type="match status" value="1"/>
</dbReference>
<dbReference type="PANTHER" id="PTHR42971:SF1">
    <property type="entry name" value="TRNA (CYTIDINE(34)-2'-O)-METHYLTRANSFERASE"/>
    <property type="match status" value="1"/>
</dbReference>
<evidence type="ECO:0000313" key="9">
    <source>
        <dbReference type="EMBL" id="SUU92156.1"/>
    </source>
</evidence>
<dbReference type="CDD" id="cd18094">
    <property type="entry name" value="SpoU-like_TrmL"/>
    <property type="match status" value="1"/>
</dbReference>
<comment type="catalytic activity">
    <reaction evidence="6">
        <text>cytidine(34) in tRNA + S-adenosyl-L-methionine = 2'-O-methylcytidine(34) in tRNA + S-adenosyl-L-homocysteine + H(+)</text>
        <dbReference type="Rhea" id="RHEA:43084"/>
        <dbReference type="Rhea" id="RHEA-COMP:10331"/>
        <dbReference type="Rhea" id="RHEA-COMP:10332"/>
        <dbReference type="ChEBI" id="CHEBI:15378"/>
        <dbReference type="ChEBI" id="CHEBI:57856"/>
        <dbReference type="ChEBI" id="CHEBI:59789"/>
        <dbReference type="ChEBI" id="CHEBI:74495"/>
        <dbReference type="ChEBI" id="CHEBI:82748"/>
        <dbReference type="EC" id="2.1.1.207"/>
    </reaction>
</comment>
<comment type="function">
    <text evidence="6">Could methylate the ribose at the nucleotide 34 wobble position in tRNA.</text>
</comment>
<reference evidence="9 10" key="1">
    <citation type="submission" date="2018-06" db="EMBL/GenBank/DDBJ databases">
        <authorList>
            <consortium name="Pathogen Informatics"/>
            <person name="Doyle S."/>
        </authorList>
    </citation>
    <scope>NUCLEOTIDE SEQUENCE [LARGE SCALE GENOMIC DNA]</scope>
    <source>
        <strain evidence="9 10">NCTC9810</strain>
    </source>
</reference>
<dbReference type="AlphaFoldDB" id="A0A380WT80"/>
<proteinExistence type="inferred from homology"/>
<keyword evidence="4 6" id="KW-0949">S-adenosyl-L-methionine</keyword>
<dbReference type="Gene3D" id="3.40.1280.10">
    <property type="match status" value="1"/>
</dbReference>